<dbReference type="PANTHER" id="PTHR24421:SF10">
    <property type="entry name" value="NITRATE_NITRITE SENSOR PROTEIN NARQ"/>
    <property type="match status" value="1"/>
</dbReference>
<dbReference type="Proteomes" id="UP000198348">
    <property type="component" value="Unassembled WGS sequence"/>
</dbReference>
<evidence type="ECO:0000256" key="9">
    <source>
        <dbReference type="SAM" id="MobiDB-lite"/>
    </source>
</evidence>
<reference evidence="12 13" key="1">
    <citation type="submission" date="2017-06" db="EMBL/GenBank/DDBJ databases">
        <authorList>
            <person name="Kim H.J."/>
            <person name="Triplett B.A."/>
        </authorList>
    </citation>
    <scope>NUCLEOTIDE SEQUENCE [LARGE SCALE GENOMIC DNA]</scope>
    <source>
        <strain evidence="12 13">DSM 45207</strain>
    </source>
</reference>
<evidence type="ECO:0000256" key="7">
    <source>
        <dbReference type="ARBA" id="ARBA00022840"/>
    </source>
</evidence>
<dbReference type="SMART" id="SM00387">
    <property type="entry name" value="HATPase_c"/>
    <property type="match status" value="1"/>
</dbReference>
<dbReference type="Pfam" id="PF07730">
    <property type="entry name" value="HisKA_3"/>
    <property type="match status" value="1"/>
</dbReference>
<keyword evidence="13" id="KW-1185">Reference proteome</keyword>
<keyword evidence="10" id="KW-0472">Membrane</keyword>
<dbReference type="EMBL" id="FZNW01000017">
    <property type="protein sequence ID" value="SNR74966.1"/>
    <property type="molecule type" value="Genomic_DNA"/>
</dbReference>
<feature type="transmembrane region" description="Helical" evidence="10">
    <location>
        <begin position="121"/>
        <end position="142"/>
    </location>
</feature>
<dbReference type="OrthoDB" id="5242012at2"/>
<dbReference type="CDD" id="cd16917">
    <property type="entry name" value="HATPase_UhpB-NarQ-NarX-like"/>
    <property type="match status" value="1"/>
</dbReference>
<name>A0A238YUK1_9PSEU</name>
<feature type="transmembrane region" description="Helical" evidence="10">
    <location>
        <begin position="162"/>
        <end position="184"/>
    </location>
</feature>
<evidence type="ECO:0000259" key="11">
    <source>
        <dbReference type="SMART" id="SM00387"/>
    </source>
</evidence>
<dbReference type="EC" id="2.7.13.3" evidence="2"/>
<dbReference type="InterPro" id="IPR036890">
    <property type="entry name" value="HATPase_C_sf"/>
</dbReference>
<dbReference type="SUPFAM" id="SSF55874">
    <property type="entry name" value="ATPase domain of HSP90 chaperone/DNA topoisomerase II/histidine kinase"/>
    <property type="match status" value="1"/>
</dbReference>
<keyword evidence="4" id="KW-0808">Transferase</keyword>
<keyword evidence="5" id="KW-0547">Nucleotide-binding</keyword>
<keyword evidence="3" id="KW-0597">Phosphoprotein</keyword>
<dbReference type="InterPro" id="IPR003594">
    <property type="entry name" value="HATPase_dom"/>
</dbReference>
<dbReference type="Gene3D" id="1.20.5.1930">
    <property type="match status" value="1"/>
</dbReference>
<dbReference type="GO" id="GO:0016020">
    <property type="term" value="C:membrane"/>
    <property type="evidence" value="ECO:0007669"/>
    <property type="project" value="InterPro"/>
</dbReference>
<evidence type="ECO:0000256" key="4">
    <source>
        <dbReference type="ARBA" id="ARBA00022679"/>
    </source>
</evidence>
<dbReference type="GO" id="GO:0046983">
    <property type="term" value="F:protein dimerization activity"/>
    <property type="evidence" value="ECO:0007669"/>
    <property type="project" value="InterPro"/>
</dbReference>
<dbReference type="InterPro" id="IPR011712">
    <property type="entry name" value="Sig_transdc_His_kin_sub3_dim/P"/>
</dbReference>
<dbReference type="GO" id="GO:0000155">
    <property type="term" value="F:phosphorelay sensor kinase activity"/>
    <property type="evidence" value="ECO:0007669"/>
    <property type="project" value="InterPro"/>
</dbReference>
<evidence type="ECO:0000256" key="8">
    <source>
        <dbReference type="ARBA" id="ARBA00023012"/>
    </source>
</evidence>
<accession>A0A238YUK1</accession>
<evidence type="ECO:0000256" key="5">
    <source>
        <dbReference type="ARBA" id="ARBA00022741"/>
    </source>
</evidence>
<dbReference type="PANTHER" id="PTHR24421">
    <property type="entry name" value="NITRATE/NITRITE SENSOR PROTEIN NARX-RELATED"/>
    <property type="match status" value="1"/>
</dbReference>
<feature type="region of interest" description="Disordered" evidence="9">
    <location>
        <begin position="368"/>
        <end position="388"/>
    </location>
</feature>
<evidence type="ECO:0000256" key="3">
    <source>
        <dbReference type="ARBA" id="ARBA00022553"/>
    </source>
</evidence>
<dbReference type="Gene3D" id="3.30.565.10">
    <property type="entry name" value="Histidine kinase-like ATPase, C-terminal domain"/>
    <property type="match status" value="1"/>
</dbReference>
<keyword evidence="10" id="KW-0812">Transmembrane</keyword>
<proteinExistence type="predicted"/>
<evidence type="ECO:0000313" key="12">
    <source>
        <dbReference type="EMBL" id="SNR74966.1"/>
    </source>
</evidence>
<keyword evidence="8" id="KW-0902">Two-component regulatory system</keyword>
<feature type="domain" description="Histidine kinase/HSP90-like ATPase" evidence="11">
    <location>
        <begin position="328"/>
        <end position="418"/>
    </location>
</feature>
<evidence type="ECO:0000256" key="6">
    <source>
        <dbReference type="ARBA" id="ARBA00022777"/>
    </source>
</evidence>
<dbReference type="Pfam" id="PF02518">
    <property type="entry name" value="HATPase_c"/>
    <property type="match status" value="1"/>
</dbReference>
<organism evidence="12 13">
    <name type="scientific">Haloechinothrix alba</name>
    <dbReference type="NCBI Taxonomy" id="664784"/>
    <lineage>
        <taxon>Bacteria</taxon>
        <taxon>Bacillati</taxon>
        <taxon>Actinomycetota</taxon>
        <taxon>Actinomycetes</taxon>
        <taxon>Pseudonocardiales</taxon>
        <taxon>Pseudonocardiaceae</taxon>
        <taxon>Haloechinothrix</taxon>
    </lineage>
</organism>
<feature type="transmembrane region" description="Helical" evidence="10">
    <location>
        <begin position="59"/>
        <end position="76"/>
    </location>
</feature>
<evidence type="ECO:0000256" key="1">
    <source>
        <dbReference type="ARBA" id="ARBA00000085"/>
    </source>
</evidence>
<evidence type="ECO:0000256" key="2">
    <source>
        <dbReference type="ARBA" id="ARBA00012438"/>
    </source>
</evidence>
<keyword evidence="6 12" id="KW-0418">Kinase</keyword>
<sequence length="418" mass="43401">MTSVGDRLSSAPAAALRALWSARTWRTTTHLVTGLVIGLVSFVVVLVLVVVTLGLAPTLIGAALALGLLLVINRALTSLQRSRFAAFLDLRIPRPEPSTHAGPMVHRMLHKLRAGSTWRQLGYHVLAGVFGVLAGGIAITVWSGGLALAPAIIYGQAWDGTGLAGAASLTVAGLVLLFAAPWVARTLAAADAAIAQALLSTESTEELTQRIAALAASREGAVDAADAERRRIERDLHDGAQQRLTSLAMNLGIAHAGLTDAPKPAKDAIAHAHAEAKQALVELRELVRGMHPAVLDDRGLDAALSALAARSPVPVRLDVHVPERAAPEVEAVAYFVVSEALTNATTHADASRIDVHVGAVQNRLHVTVTDDGSGGADPARGTGLHGLSKRMRSVDGTLSIDSPTGGPTTLTAEMPCAL</sequence>
<feature type="transmembrane region" description="Helical" evidence="10">
    <location>
        <begin position="31"/>
        <end position="53"/>
    </location>
</feature>
<evidence type="ECO:0000313" key="13">
    <source>
        <dbReference type="Proteomes" id="UP000198348"/>
    </source>
</evidence>
<comment type="catalytic activity">
    <reaction evidence="1">
        <text>ATP + protein L-histidine = ADP + protein N-phospho-L-histidine.</text>
        <dbReference type="EC" id="2.7.13.3"/>
    </reaction>
</comment>
<protein>
    <recommendedName>
        <fullName evidence="2">histidine kinase</fullName>
        <ecNumber evidence="2">2.7.13.3</ecNumber>
    </recommendedName>
</protein>
<keyword evidence="7" id="KW-0067">ATP-binding</keyword>
<dbReference type="AlphaFoldDB" id="A0A238YUK1"/>
<dbReference type="InterPro" id="IPR050482">
    <property type="entry name" value="Sensor_HK_TwoCompSys"/>
</dbReference>
<dbReference type="InterPro" id="IPR025828">
    <property type="entry name" value="Put_sensor_dom"/>
</dbReference>
<dbReference type="GO" id="GO:0005524">
    <property type="term" value="F:ATP binding"/>
    <property type="evidence" value="ECO:0007669"/>
    <property type="project" value="UniProtKB-KW"/>
</dbReference>
<evidence type="ECO:0000256" key="10">
    <source>
        <dbReference type="SAM" id="Phobius"/>
    </source>
</evidence>
<gene>
    <name evidence="12" type="ORF">SAMN06265360_11765</name>
</gene>
<keyword evidence="10" id="KW-1133">Transmembrane helix</keyword>
<dbReference type="Pfam" id="PF13796">
    <property type="entry name" value="Sensor"/>
    <property type="match status" value="1"/>
</dbReference>